<protein>
    <submittedName>
        <fullName evidence="1">Uncharacterized protein</fullName>
    </submittedName>
</protein>
<dbReference type="HOGENOM" id="CLU_3094248_0_0_2"/>
<accession>A0A060HPW1</accession>
<gene>
    <name evidence="1" type="ORF">NVIE_028940</name>
</gene>
<evidence type="ECO:0000313" key="2">
    <source>
        <dbReference type="Proteomes" id="UP000027093"/>
    </source>
</evidence>
<dbReference type="KEGG" id="nvn:NVIE_028940"/>
<reference evidence="1 2" key="1">
    <citation type="journal article" date="2014" name="Int. J. Syst. Evol. Microbiol.">
        <title>Nitrososphaera viennensis gen. nov., sp. nov., an aerobic and mesophilic, ammonia-oxidizing archaeon from soil and a member of the archaeal phylum Thaumarchaeota.</title>
        <authorList>
            <person name="Stieglmeier M."/>
            <person name="Klingl A."/>
            <person name="Alves R.J."/>
            <person name="Rittmann S.K."/>
            <person name="Melcher M."/>
            <person name="Leisch N."/>
            <person name="Schleper C."/>
        </authorList>
    </citation>
    <scope>NUCLEOTIDE SEQUENCE [LARGE SCALE GENOMIC DNA]</scope>
    <source>
        <strain evidence="1">EN76</strain>
    </source>
</reference>
<evidence type="ECO:0000313" key="1">
    <source>
        <dbReference type="EMBL" id="AIC17170.1"/>
    </source>
</evidence>
<dbReference type="STRING" id="926571.NVIE_028940"/>
<sequence length="51" mass="5928">MKQISPQLLAMKKSGGRRTEEQKQLYLKILAARQSLTEERWSRLQAKGQRG</sequence>
<name>A0A060HPW1_9ARCH</name>
<keyword evidence="2" id="KW-1185">Reference proteome</keyword>
<dbReference type="EMBL" id="CP007536">
    <property type="protein sequence ID" value="AIC17170.1"/>
    <property type="molecule type" value="Genomic_DNA"/>
</dbReference>
<dbReference type="AlphaFoldDB" id="A0A060HPW1"/>
<dbReference type="Proteomes" id="UP000027093">
    <property type="component" value="Chromosome"/>
</dbReference>
<organism evidence="1 2">
    <name type="scientific">Nitrososphaera viennensis EN76</name>
    <dbReference type="NCBI Taxonomy" id="926571"/>
    <lineage>
        <taxon>Archaea</taxon>
        <taxon>Nitrososphaerota</taxon>
        <taxon>Nitrososphaeria</taxon>
        <taxon>Nitrososphaerales</taxon>
        <taxon>Nitrososphaeraceae</taxon>
        <taxon>Nitrososphaera</taxon>
    </lineage>
</organism>
<proteinExistence type="predicted"/>